<dbReference type="GO" id="GO:0005789">
    <property type="term" value="C:endoplasmic reticulum membrane"/>
    <property type="evidence" value="ECO:0007669"/>
    <property type="project" value="UniProtKB-SubCell"/>
</dbReference>
<keyword evidence="3 6" id="KW-0256">Endoplasmic reticulum</keyword>
<name>T2M5E5_HYDVU</name>
<keyword evidence="4 6" id="KW-1133">Transmembrane helix</keyword>
<evidence type="ECO:0000256" key="7">
    <source>
        <dbReference type="SAM" id="MobiDB-lite"/>
    </source>
</evidence>
<evidence type="ECO:0000313" key="9">
    <source>
        <dbReference type="EMBL" id="CDG67152.1"/>
    </source>
</evidence>
<comment type="subcellular location">
    <subcellularLocation>
        <location evidence="1 6">Endoplasmic reticulum membrane</location>
        <topology evidence="1 6">Multi-pass membrane protein</topology>
    </subcellularLocation>
</comment>
<dbReference type="OrthoDB" id="567788at2759"/>
<dbReference type="GO" id="GO:0030424">
    <property type="term" value="C:axon"/>
    <property type="evidence" value="ECO:0007669"/>
    <property type="project" value="TreeGrafter"/>
</dbReference>
<feature type="non-terminal residue" evidence="9">
    <location>
        <position position="1"/>
    </location>
</feature>
<dbReference type="PROSITE" id="PS50845">
    <property type="entry name" value="RETICULON"/>
    <property type="match status" value="1"/>
</dbReference>
<accession>T2M5E5</accession>
<sequence>ILKTFAKYFILNTKRFKKNIMGDIQDNFISPTPNNSSVDKETSELQSDIIQDDMMTTPISPKEQSEISSDDVSSTSNGQESLSDSLIDHLPKAPCTETLIKSKDHETQHEFLDKTKSYENALETEKPKHKELCLKSPLGLWINENMNASIIRLIYWCDIQRSMLTFAGVLFLLLSLYYYPVIQVVSVFGLSLLIVAFLYRIGMTVVNAVQKTSTEHPFKNLLEEKIEISEQSVAKWSSILCSYGNKTIKTCQHLFLINDIFDSLKFGLFLWLVSYIGSCLSVLTLTIIVFILLFTVPKFYEEKQNEVETIYKVIIDKVLQVLLRIESKIPEKVKALFLKEKKD</sequence>
<evidence type="ECO:0000256" key="3">
    <source>
        <dbReference type="ARBA" id="ARBA00022824"/>
    </source>
</evidence>
<feature type="region of interest" description="Disordered" evidence="7">
    <location>
        <begin position="50"/>
        <end position="83"/>
    </location>
</feature>
<evidence type="ECO:0000256" key="4">
    <source>
        <dbReference type="ARBA" id="ARBA00022989"/>
    </source>
</evidence>
<dbReference type="EMBL" id="HAAD01000920">
    <property type="protein sequence ID" value="CDG67152.1"/>
    <property type="molecule type" value="mRNA"/>
</dbReference>
<dbReference type="Pfam" id="PF02453">
    <property type="entry name" value="Reticulon"/>
    <property type="match status" value="1"/>
</dbReference>
<keyword evidence="2 6" id="KW-0812">Transmembrane</keyword>
<evidence type="ECO:0000256" key="5">
    <source>
        <dbReference type="ARBA" id="ARBA00023136"/>
    </source>
</evidence>
<evidence type="ECO:0000256" key="1">
    <source>
        <dbReference type="ARBA" id="ARBA00004477"/>
    </source>
</evidence>
<keyword evidence="5 6" id="KW-0472">Membrane</keyword>
<feature type="transmembrane region" description="Helical" evidence="6">
    <location>
        <begin position="268"/>
        <end position="294"/>
    </location>
</feature>
<evidence type="ECO:0000256" key="2">
    <source>
        <dbReference type="ARBA" id="ARBA00022692"/>
    </source>
</evidence>
<evidence type="ECO:0000256" key="6">
    <source>
        <dbReference type="RuleBase" id="RU363132"/>
    </source>
</evidence>
<dbReference type="InterPro" id="IPR046964">
    <property type="entry name" value="RTN1-4"/>
</dbReference>
<dbReference type="Gene3D" id="1.20.5.2480">
    <property type="match status" value="1"/>
</dbReference>
<gene>
    <name evidence="9" type="primary">RTN4</name>
</gene>
<feature type="transmembrane region" description="Helical" evidence="6">
    <location>
        <begin position="185"/>
        <end position="209"/>
    </location>
</feature>
<protein>
    <recommendedName>
        <fullName evidence="6">Reticulon-like protein</fullName>
    </recommendedName>
</protein>
<evidence type="ECO:0000259" key="8">
    <source>
        <dbReference type="PROSITE" id="PS50845"/>
    </source>
</evidence>
<reference evidence="9" key="1">
    <citation type="journal article" date="2013" name="Genome Biol. Evol.">
        <title>Punctuated emergences of genetic and phenotypic innovations in eumetazoan, bilaterian, euteleostome, and hominidae ancestors.</title>
        <authorList>
            <person name="Wenger Y."/>
            <person name="Galliot B."/>
        </authorList>
    </citation>
    <scope>NUCLEOTIDE SEQUENCE</scope>
    <source>
        <tissue evidence="9">Whole animals</tissue>
    </source>
</reference>
<feature type="transmembrane region" description="Helical" evidence="6">
    <location>
        <begin position="162"/>
        <end position="179"/>
    </location>
</feature>
<dbReference type="AlphaFoldDB" id="T2M5E5"/>
<dbReference type="PANTHER" id="PTHR45799">
    <property type="entry name" value="RETICULON-LIKE PROTEIN"/>
    <property type="match status" value="1"/>
</dbReference>
<feature type="domain" description="Reticulon" evidence="8">
    <location>
        <begin position="150"/>
        <end position="343"/>
    </location>
</feature>
<proteinExistence type="evidence at transcript level"/>
<dbReference type="InterPro" id="IPR003388">
    <property type="entry name" value="Reticulon"/>
</dbReference>
<dbReference type="PANTHER" id="PTHR45799:SF2">
    <property type="entry name" value="RETICULON-LIKE PROTEIN"/>
    <property type="match status" value="1"/>
</dbReference>
<feature type="compositionally biased region" description="Low complexity" evidence="7">
    <location>
        <begin position="66"/>
        <end position="76"/>
    </location>
</feature>
<organism evidence="9">
    <name type="scientific">Hydra vulgaris</name>
    <name type="common">Hydra</name>
    <name type="synonym">Hydra attenuata</name>
    <dbReference type="NCBI Taxonomy" id="6087"/>
    <lineage>
        <taxon>Eukaryota</taxon>
        <taxon>Metazoa</taxon>
        <taxon>Cnidaria</taxon>
        <taxon>Hydrozoa</taxon>
        <taxon>Hydroidolina</taxon>
        <taxon>Anthoathecata</taxon>
        <taxon>Aplanulata</taxon>
        <taxon>Hydridae</taxon>
        <taxon>Hydra</taxon>
    </lineage>
</organism>